<dbReference type="RefSeq" id="WP_078355410.1">
    <property type="nucleotide sequence ID" value="NZ_CP022046.2"/>
</dbReference>
<accession>A0AAI8GUY8</accession>
<reference evidence="5" key="1">
    <citation type="submission" date="2017-06" db="EMBL/GenBank/DDBJ databases">
        <title>FDA dAtabase for Regulatory Grade micrObial Sequences (FDA-ARGOS): Supporting development and validation of Infectious Disease Dx tests.</title>
        <authorList>
            <person name="Goldberg B."/>
            <person name="Campos J."/>
            <person name="Tallon L."/>
            <person name="Sadzewicz L."/>
            <person name="Sengamalay N."/>
            <person name="Ott S."/>
            <person name="Godinez A."/>
            <person name="Nagaraj S."/>
            <person name="Vavikolanu K."/>
            <person name="Nadendla S."/>
            <person name="George J."/>
            <person name="Geyer C."/>
            <person name="Sichtig H."/>
        </authorList>
    </citation>
    <scope>NUCLEOTIDE SEQUENCE [LARGE SCALE GENOMIC DNA]</scope>
    <source>
        <strain evidence="5">FDAARGOS_285</strain>
    </source>
</reference>
<dbReference type="Pfam" id="PF00106">
    <property type="entry name" value="adh_short"/>
    <property type="match status" value="1"/>
</dbReference>
<evidence type="ECO:0000256" key="2">
    <source>
        <dbReference type="ARBA" id="ARBA00023002"/>
    </source>
</evidence>
<dbReference type="PANTHER" id="PTHR44196">
    <property type="entry name" value="DEHYDROGENASE/REDUCTASE SDR FAMILY MEMBER 7B"/>
    <property type="match status" value="1"/>
</dbReference>
<evidence type="ECO:0000256" key="3">
    <source>
        <dbReference type="RuleBase" id="RU000363"/>
    </source>
</evidence>
<dbReference type="InterPro" id="IPR020904">
    <property type="entry name" value="Sc_DH/Rdtase_CS"/>
</dbReference>
<organism evidence="4 5">
    <name type="scientific">Mammaliicoccus sciuri</name>
    <name type="common">Staphylococcus sciuri</name>
    <dbReference type="NCBI Taxonomy" id="1296"/>
    <lineage>
        <taxon>Bacteria</taxon>
        <taxon>Bacillati</taxon>
        <taxon>Bacillota</taxon>
        <taxon>Bacilli</taxon>
        <taxon>Bacillales</taxon>
        <taxon>Staphylococcaceae</taxon>
        <taxon>Mammaliicoccus</taxon>
    </lineage>
</organism>
<dbReference type="PANTHER" id="PTHR44196:SF1">
    <property type="entry name" value="DEHYDROGENASE_REDUCTASE SDR FAMILY MEMBER 7B"/>
    <property type="match status" value="1"/>
</dbReference>
<dbReference type="AlphaFoldDB" id="A0AAI8GUY8"/>
<evidence type="ECO:0000313" key="4">
    <source>
        <dbReference type="EMBL" id="ASE35412.1"/>
    </source>
</evidence>
<proteinExistence type="inferred from homology"/>
<protein>
    <submittedName>
        <fullName evidence="4">KR domain-containing protein</fullName>
    </submittedName>
</protein>
<dbReference type="InterPro" id="IPR002347">
    <property type="entry name" value="SDR_fam"/>
</dbReference>
<dbReference type="KEGG" id="sscu:CEP64_12710"/>
<dbReference type="GO" id="GO:0016020">
    <property type="term" value="C:membrane"/>
    <property type="evidence" value="ECO:0007669"/>
    <property type="project" value="TreeGrafter"/>
</dbReference>
<evidence type="ECO:0000313" key="5">
    <source>
        <dbReference type="Proteomes" id="UP000197058"/>
    </source>
</evidence>
<sequence length="258" mass="28564">MTFSNNTILISGGSSGIGLGFAKKFLELGNQVIITSRSKEKLDSLVNSHPNLYGYIVDVTNVESVYSLKEQVLLDFPNLNVLFNSAGIMKSFDLFDDNVNPQMLHSEINTNLIGTINMTKVFLSHLIKQNTPLIINVSSGLSYVSSAAHPIYSGTKSAVHMFTDAVREQAIYKGYNHLTVMELVPPLVAETNLEEHAPIDAPNNMKLSDLIDQGIEAIQQKVIRLDAGYAKEMHRQALKDSDTFTHTTAQVMLPRYFS</sequence>
<dbReference type="GO" id="GO:0016491">
    <property type="term" value="F:oxidoreductase activity"/>
    <property type="evidence" value="ECO:0007669"/>
    <property type="project" value="UniProtKB-KW"/>
</dbReference>
<dbReference type="Gene3D" id="3.40.50.720">
    <property type="entry name" value="NAD(P)-binding Rossmann-like Domain"/>
    <property type="match status" value="1"/>
</dbReference>
<dbReference type="InterPro" id="IPR036291">
    <property type="entry name" value="NAD(P)-bd_dom_sf"/>
</dbReference>
<keyword evidence="2" id="KW-0560">Oxidoreductase</keyword>
<dbReference type="Proteomes" id="UP000197058">
    <property type="component" value="Chromosome"/>
</dbReference>
<dbReference type="PRINTS" id="PR00080">
    <property type="entry name" value="SDRFAMILY"/>
</dbReference>
<dbReference type="PROSITE" id="PS00061">
    <property type="entry name" value="ADH_SHORT"/>
    <property type="match status" value="1"/>
</dbReference>
<dbReference type="PRINTS" id="PR00081">
    <property type="entry name" value="GDHRDH"/>
</dbReference>
<dbReference type="EMBL" id="CP022046">
    <property type="protein sequence ID" value="ASE35412.1"/>
    <property type="molecule type" value="Genomic_DNA"/>
</dbReference>
<evidence type="ECO:0000256" key="1">
    <source>
        <dbReference type="ARBA" id="ARBA00006484"/>
    </source>
</evidence>
<comment type="similarity">
    <text evidence="1 3">Belongs to the short-chain dehydrogenases/reductases (SDR) family.</text>
</comment>
<dbReference type="SUPFAM" id="SSF51735">
    <property type="entry name" value="NAD(P)-binding Rossmann-fold domains"/>
    <property type="match status" value="1"/>
</dbReference>
<gene>
    <name evidence="4" type="ORF">CEP64_12710</name>
</gene>
<name>A0AAI8GUY8_MAMSC</name>